<keyword evidence="9" id="KW-1185">Reference proteome</keyword>
<keyword evidence="4" id="KW-0808">Transferase</keyword>
<dbReference type="EMBL" id="JBHPBY010000341">
    <property type="protein sequence ID" value="MFC1852628.1"/>
    <property type="molecule type" value="Genomic_DNA"/>
</dbReference>
<dbReference type="InterPro" id="IPR036890">
    <property type="entry name" value="HATPase_C_sf"/>
</dbReference>
<evidence type="ECO:0000259" key="7">
    <source>
        <dbReference type="PROSITE" id="PS50109"/>
    </source>
</evidence>
<keyword evidence="6" id="KW-0902">Two-component regulatory system</keyword>
<dbReference type="InterPro" id="IPR036097">
    <property type="entry name" value="HisK_dim/P_sf"/>
</dbReference>
<sequence>MDVSHFIKQFADTVPKLEFLVFFYDNPSTMDTVESLSIWSGIPQEVVQNIIEQWCSLGLMGREDSIYFLKASETLQPVIQEVVETYKTTRRIFRAELEKIVNEKDKETIQHKRALTAEIGKTDTILENITSGVLLTDAHNTIIKFNRAFRDLFPPIAGLSPPLHFKEAFSNPLVNKKLSSLTQKGEGTFFDTIADHHYEIQIAGVKDEQGNILKDEDDIPVGYLWIFRDISAQKELDKMKEDLSRMITHDLRSPMTGIFTAFDLILKNDADALPTHLYKSCQLGKRTSQFILGMVNDLIDIHKIEDDSIPIEKTPLVLNKIVEDSVEQIIPLIYDRNITLHRHLSAKPLTVLGDLQKLVRVIVNLLTNAVKFTP</sequence>
<reference evidence="8 9" key="1">
    <citation type="submission" date="2024-09" db="EMBL/GenBank/DDBJ databases">
        <title>Laminarin stimulates single cell rates of sulfate reduction while oxygen inhibits transcriptomic activity in coastal marine sediment.</title>
        <authorList>
            <person name="Lindsay M."/>
            <person name="Orcutt B."/>
            <person name="Emerson D."/>
            <person name="Stepanauskas R."/>
            <person name="D'Angelo T."/>
        </authorList>
    </citation>
    <scope>NUCLEOTIDE SEQUENCE [LARGE SCALE GENOMIC DNA]</scope>
    <source>
        <strain evidence="8">SAG AM-311-K15</strain>
    </source>
</reference>
<feature type="non-terminal residue" evidence="8">
    <location>
        <position position="374"/>
    </location>
</feature>
<evidence type="ECO:0000256" key="1">
    <source>
        <dbReference type="ARBA" id="ARBA00000085"/>
    </source>
</evidence>
<dbReference type="InterPro" id="IPR005467">
    <property type="entry name" value="His_kinase_dom"/>
</dbReference>
<dbReference type="EC" id="2.7.13.3" evidence="2"/>
<dbReference type="PANTHER" id="PTHR45453:SF1">
    <property type="entry name" value="PHOSPHATE REGULON SENSOR PROTEIN PHOR"/>
    <property type="match status" value="1"/>
</dbReference>
<dbReference type="Gene3D" id="1.10.287.130">
    <property type="match status" value="1"/>
</dbReference>
<keyword evidence="5 8" id="KW-0418">Kinase</keyword>
<dbReference type="Proteomes" id="UP001594351">
    <property type="component" value="Unassembled WGS sequence"/>
</dbReference>
<dbReference type="SUPFAM" id="SSF55785">
    <property type="entry name" value="PYP-like sensor domain (PAS domain)"/>
    <property type="match status" value="1"/>
</dbReference>
<gene>
    <name evidence="8" type="ORF">ACFL27_20715</name>
</gene>
<dbReference type="PANTHER" id="PTHR45453">
    <property type="entry name" value="PHOSPHATE REGULON SENSOR PROTEIN PHOR"/>
    <property type="match status" value="1"/>
</dbReference>
<dbReference type="PROSITE" id="PS50109">
    <property type="entry name" value="HIS_KIN"/>
    <property type="match status" value="1"/>
</dbReference>
<dbReference type="SMART" id="SM00388">
    <property type="entry name" value="HisKA"/>
    <property type="match status" value="1"/>
</dbReference>
<protein>
    <recommendedName>
        <fullName evidence="2">histidine kinase</fullName>
        <ecNumber evidence="2">2.7.13.3</ecNumber>
    </recommendedName>
</protein>
<dbReference type="InterPro" id="IPR035965">
    <property type="entry name" value="PAS-like_dom_sf"/>
</dbReference>
<dbReference type="Gene3D" id="3.30.450.20">
    <property type="entry name" value="PAS domain"/>
    <property type="match status" value="1"/>
</dbReference>
<evidence type="ECO:0000256" key="6">
    <source>
        <dbReference type="ARBA" id="ARBA00023012"/>
    </source>
</evidence>
<organism evidence="8 9">
    <name type="scientific">candidate division CSSED10-310 bacterium</name>
    <dbReference type="NCBI Taxonomy" id="2855610"/>
    <lineage>
        <taxon>Bacteria</taxon>
        <taxon>Bacteria division CSSED10-310</taxon>
    </lineage>
</organism>
<keyword evidence="3" id="KW-0597">Phosphoprotein</keyword>
<name>A0ABV6Z2U1_UNCC1</name>
<accession>A0ABV6Z2U1</accession>
<comment type="catalytic activity">
    <reaction evidence="1">
        <text>ATP + protein L-histidine = ADP + protein N-phospho-L-histidine.</text>
        <dbReference type="EC" id="2.7.13.3"/>
    </reaction>
</comment>
<dbReference type="InterPro" id="IPR050351">
    <property type="entry name" value="BphY/WalK/GraS-like"/>
</dbReference>
<feature type="domain" description="Histidine kinase" evidence="7">
    <location>
        <begin position="246"/>
        <end position="374"/>
    </location>
</feature>
<dbReference type="SUPFAM" id="SSF47384">
    <property type="entry name" value="Homodimeric domain of signal transducing histidine kinase"/>
    <property type="match status" value="1"/>
</dbReference>
<dbReference type="CDD" id="cd00082">
    <property type="entry name" value="HisKA"/>
    <property type="match status" value="1"/>
</dbReference>
<evidence type="ECO:0000313" key="9">
    <source>
        <dbReference type="Proteomes" id="UP001594351"/>
    </source>
</evidence>
<dbReference type="SUPFAM" id="SSF55874">
    <property type="entry name" value="ATPase domain of HSP90 chaperone/DNA topoisomerase II/histidine kinase"/>
    <property type="match status" value="1"/>
</dbReference>
<proteinExistence type="predicted"/>
<dbReference type="Gene3D" id="3.30.565.10">
    <property type="entry name" value="Histidine kinase-like ATPase, C-terminal domain"/>
    <property type="match status" value="1"/>
</dbReference>
<dbReference type="InterPro" id="IPR003661">
    <property type="entry name" value="HisK_dim/P_dom"/>
</dbReference>
<dbReference type="GO" id="GO:0016301">
    <property type="term" value="F:kinase activity"/>
    <property type="evidence" value="ECO:0007669"/>
    <property type="project" value="UniProtKB-KW"/>
</dbReference>
<evidence type="ECO:0000256" key="5">
    <source>
        <dbReference type="ARBA" id="ARBA00022777"/>
    </source>
</evidence>
<evidence type="ECO:0000256" key="4">
    <source>
        <dbReference type="ARBA" id="ARBA00022679"/>
    </source>
</evidence>
<evidence type="ECO:0000256" key="2">
    <source>
        <dbReference type="ARBA" id="ARBA00012438"/>
    </source>
</evidence>
<evidence type="ECO:0000256" key="3">
    <source>
        <dbReference type="ARBA" id="ARBA00022553"/>
    </source>
</evidence>
<dbReference type="Pfam" id="PF00512">
    <property type="entry name" value="HisKA"/>
    <property type="match status" value="1"/>
</dbReference>
<evidence type="ECO:0000313" key="8">
    <source>
        <dbReference type="EMBL" id="MFC1852628.1"/>
    </source>
</evidence>
<comment type="caution">
    <text evidence="8">The sequence shown here is derived from an EMBL/GenBank/DDBJ whole genome shotgun (WGS) entry which is preliminary data.</text>
</comment>